<accession>A0ABD1FD08</accession>
<evidence type="ECO:0000256" key="1">
    <source>
        <dbReference type="ARBA" id="ARBA00004173"/>
    </source>
</evidence>
<evidence type="ECO:0000256" key="3">
    <source>
        <dbReference type="ARBA" id="ARBA00022946"/>
    </source>
</evidence>
<protein>
    <recommendedName>
        <fullName evidence="10">Methyltransferase-like protein 17, mitochondrial</fullName>
    </recommendedName>
</protein>
<organism evidence="8 9">
    <name type="scientific">Hypothenemus hampei</name>
    <name type="common">Coffee berry borer</name>
    <dbReference type="NCBI Taxonomy" id="57062"/>
    <lineage>
        <taxon>Eukaryota</taxon>
        <taxon>Metazoa</taxon>
        <taxon>Ecdysozoa</taxon>
        <taxon>Arthropoda</taxon>
        <taxon>Hexapoda</taxon>
        <taxon>Insecta</taxon>
        <taxon>Pterygota</taxon>
        <taxon>Neoptera</taxon>
        <taxon>Endopterygota</taxon>
        <taxon>Coleoptera</taxon>
        <taxon>Polyphaga</taxon>
        <taxon>Cucujiformia</taxon>
        <taxon>Curculionidae</taxon>
        <taxon>Scolytinae</taxon>
        <taxon>Hypothenemus</taxon>
    </lineage>
</organism>
<dbReference type="InterPro" id="IPR052571">
    <property type="entry name" value="Mt_RNA_Methyltransferase"/>
</dbReference>
<keyword evidence="6" id="KW-0496">Mitochondrion</keyword>
<evidence type="ECO:0000256" key="6">
    <source>
        <dbReference type="ARBA" id="ARBA00023128"/>
    </source>
</evidence>
<evidence type="ECO:0000256" key="5">
    <source>
        <dbReference type="ARBA" id="ARBA00023014"/>
    </source>
</evidence>
<dbReference type="InterPro" id="IPR015324">
    <property type="entry name" value="Ribosomal_Rsm22-like"/>
</dbReference>
<dbReference type="Pfam" id="PF09243">
    <property type="entry name" value="Rsm22"/>
    <property type="match status" value="1"/>
</dbReference>
<keyword evidence="9" id="KW-1185">Reference proteome</keyword>
<evidence type="ECO:0008006" key="10">
    <source>
        <dbReference type="Google" id="ProtNLM"/>
    </source>
</evidence>
<dbReference type="Proteomes" id="UP001566132">
    <property type="component" value="Unassembled WGS sequence"/>
</dbReference>
<comment type="subcellular location">
    <subcellularLocation>
        <location evidence="1">Mitochondrion</location>
    </subcellularLocation>
</comment>
<evidence type="ECO:0000256" key="7">
    <source>
        <dbReference type="ARBA" id="ARBA00045681"/>
    </source>
</evidence>
<reference evidence="8 9" key="1">
    <citation type="submission" date="2024-05" db="EMBL/GenBank/DDBJ databases">
        <title>Genetic variation in Jamaican populations of the coffee berry borer (Hypothenemus hampei).</title>
        <authorList>
            <person name="Errbii M."/>
            <person name="Myrie A."/>
        </authorList>
    </citation>
    <scope>NUCLEOTIDE SEQUENCE [LARGE SCALE GENOMIC DNA]</scope>
    <source>
        <strain evidence="8">JA-Hopewell-2020-01-JO</strain>
        <tissue evidence="8">Whole body</tissue>
    </source>
</reference>
<dbReference type="Gene3D" id="3.40.50.150">
    <property type="entry name" value="Vaccinia Virus protein VP39"/>
    <property type="match status" value="1"/>
</dbReference>
<evidence type="ECO:0000313" key="8">
    <source>
        <dbReference type="EMBL" id="KAL1517170.1"/>
    </source>
</evidence>
<dbReference type="GO" id="GO:0005739">
    <property type="term" value="C:mitochondrion"/>
    <property type="evidence" value="ECO:0007669"/>
    <property type="project" value="UniProtKB-SubCell"/>
</dbReference>
<keyword evidence="3" id="KW-0809">Transit peptide</keyword>
<dbReference type="EMBL" id="JBDJPC010000001">
    <property type="protein sequence ID" value="KAL1517170.1"/>
    <property type="molecule type" value="Genomic_DNA"/>
</dbReference>
<keyword evidence="5" id="KW-0411">Iron-sulfur</keyword>
<name>A0ABD1FD08_HYPHA</name>
<dbReference type="GO" id="GO:0051536">
    <property type="term" value="F:iron-sulfur cluster binding"/>
    <property type="evidence" value="ECO:0007669"/>
    <property type="project" value="UniProtKB-KW"/>
</dbReference>
<evidence type="ECO:0000313" key="9">
    <source>
        <dbReference type="Proteomes" id="UP001566132"/>
    </source>
</evidence>
<gene>
    <name evidence="8" type="ORF">ABEB36_000969</name>
</gene>
<keyword evidence="2" id="KW-0479">Metal-binding</keyword>
<dbReference type="SUPFAM" id="SSF53335">
    <property type="entry name" value="S-adenosyl-L-methionine-dependent methyltransferases"/>
    <property type="match status" value="1"/>
</dbReference>
<comment type="caution">
    <text evidence="8">The sequence shown here is derived from an EMBL/GenBank/DDBJ whole genome shotgun (WGS) entry which is preliminary data.</text>
</comment>
<keyword evidence="4" id="KW-0408">Iron</keyword>
<dbReference type="PANTHER" id="PTHR13184">
    <property type="entry name" value="37S RIBOSOMAL PROTEIN S22"/>
    <property type="match status" value="1"/>
</dbReference>
<evidence type="ECO:0000256" key="4">
    <source>
        <dbReference type="ARBA" id="ARBA00023004"/>
    </source>
</evidence>
<comment type="function">
    <text evidence="7">Mitochondrial ribosome (mitoribosome) assembly factor. Binds at the interface of the head and body domains of the mitochondrial small ribosomal subunit (mt-SSU), occluding the mRNA channel and preventing compaction of the head domain towards the body. Probable inactive methyltransferase: retains the characteristic folding and ability to bind S-adenosyl-L-methionine, but it probably lost its methyltransferase activity.</text>
</comment>
<dbReference type="AlphaFoldDB" id="A0ABD1FD08"/>
<sequence>MLLNKITRVACTLCLRNMSFTGGAPGKRPSIVPDSNFLHDTEAEKYKPKHHPGRIDDSVFQLPDTYVKAIENTIEDYPVRALIENGRKLSNHLQGKLSPMEKDKLQETINNLHHQMWKNHENVVLQTEESERRFEQMINDKTKNAVREKIYNWQPVVYNAFTALTYLFARAAPDYAVLMKIFSEISSKDKNFKPRSLFDFGSGVGTVTWAANSYWKGHFFEYFNIDTSADMNDLAEIILQGGRGNSSKTVKGTVYRQFLPAANVQYDIVTSAYSLLELPSVENRLETVLNLWNKTQNYLVIVERGTNAGFKVVNEVRDFILQIDQGSNVGHVFSPCPHDKVCPRFLANDGTPCNFSVRYWTLPIGQKPEILNERYSYIVLKKGNRTENLGWPRIIRPVMRRSKHTICRLCTANGKLEEVIFTAKKHGKTTYHGARSSKWGDLLPIAVENIESNDENR</sequence>
<dbReference type="GO" id="GO:0046872">
    <property type="term" value="F:metal ion binding"/>
    <property type="evidence" value="ECO:0007669"/>
    <property type="project" value="UniProtKB-KW"/>
</dbReference>
<dbReference type="InterPro" id="IPR029063">
    <property type="entry name" value="SAM-dependent_MTases_sf"/>
</dbReference>
<dbReference type="PANTHER" id="PTHR13184:SF5">
    <property type="entry name" value="METHYLTRANSFERASE-LIKE PROTEIN 17, MITOCHONDRIAL"/>
    <property type="match status" value="1"/>
</dbReference>
<proteinExistence type="predicted"/>
<evidence type="ECO:0000256" key="2">
    <source>
        <dbReference type="ARBA" id="ARBA00022723"/>
    </source>
</evidence>